<comment type="caution">
    <text evidence="1">The sequence shown here is derived from an EMBL/GenBank/DDBJ whole genome shotgun (WGS) entry which is preliminary data.</text>
</comment>
<accession>A0A5C6DHG4</accession>
<keyword evidence="2" id="KW-1185">Reference proteome</keyword>
<proteinExistence type="predicted"/>
<dbReference type="EMBL" id="SJPV01000008">
    <property type="protein sequence ID" value="TWU34486.1"/>
    <property type="molecule type" value="Genomic_DNA"/>
</dbReference>
<organism evidence="1 2">
    <name type="scientific">Novipirellula artificiosorum</name>
    <dbReference type="NCBI Taxonomy" id="2528016"/>
    <lineage>
        <taxon>Bacteria</taxon>
        <taxon>Pseudomonadati</taxon>
        <taxon>Planctomycetota</taxon>
        <taxon>Planctomycetia</taxon>
        <taxon>Pirellulales</taxon>
        <taxon>Pirellulaceae</taxon>
        <taxon>Novipirellula</taxon>
    </lineage>
</organism>
<dbReference type="AlphaFoldDB" id="A0A5C6DHG4"/>
<reference evidence="1 2" key="1">
    <citation type="submission" date="2019-02" db="EMBL/GenBank/DDBJ databases">
        <title>Deep-cultivation of Planctomycetes and their phenomic and genomic characterization uncovers novel biology.</title>
        <authorList>
            <person name="Wiegand S."/>
            <person name="Jogler M."/>
            <person name="Boedeker C."/>
            <person name="Pinto D."/>
            <person name="Vollmers J."/>
            <person name="Rivas-Marin E."/>
            <person name="Kohn T."/>
            <person name="Peeters S.H."/>
            <person name="Heuer A."/>
            <person name="Rast P."/>
            <person name="Oberbeckmann S."/>
            <person name="Bunk B."/>
            <person name="Jeske O."/>
            <person name="Meyerdierks A."/>
            <person name="Storesund J.E."/>
            <person name="Kallscheuer N."/>
            <person name="Luecker S."/>
            <person name="Lage O.M."/>
            <person name="Pohl T."/>
            <person name="Merkel B.J."/>
            <person name="Hornburger P."/>
            <person name="Mueller R.-W."/>
            <person name="Bruemmer F."/>
            <person name="Labrenz M."/>
            <person name="Spormann A.M."/>
            <person name="Op Den Camp H."/>
            <person name="Overmann J."/>
            <person name="Amann R."/>
            <person name="Jetten M.S.M."/>
            <person name="Mascher T."/>
            <person name="Medema M.H."/>
            <person name="Devos D.P."/>
            <person name="Kaster A.-K."/>
            <person name="Ovreas L."/>
            <person name="Rohde M."/>
            <person name="Galperin M.Y."/>
            <person name="Jogler C."/>
        </authorList>
    </citation>
    <scope>NUCLEOTIDE SEQUENCE [LARGE SCALE GENOMIC DNA]</scope>
    <source>
        <strain evidence="1 2">Poly41</strain>
    </source>
</reference>
<evidence type="ECO:0000313" key="1">
    <source>
        <dbReference type="EMBL" id="TWU34486.1"/>
    </source>
</evidence>
<protein>
    <submittedName>
        <fullName evidence="1">Uncharacterized protein</fullName>
    </submittedName>
</protein>
<dbReference type="Proteomes" id="UP000319143">
    <property type="component" value="Unassembled WGS sequence"/>
</dbReference>
<dbReference type="RefSeq" id="WP_197231513.1">
    <property type="nucleotide sequence ID" value="NZ_SJPV01000008.1"/>
</dbReference>
<evidence type="ECO:0000313" key="2">
    <source>
        <dbReference type="Proteomes" id="UP000319143"/>
    </source>
</evidence>
<name>A0A5C6DHG4_9BACT</name>
<gene>
    <name evidence="1" type="ORF">Poly41_46340</name>
</gene>
<sequence>MSRTGEHVSSRNIKPDWMKHEPVRLVKRMPPVVDPIPPCRPIEGYAKLTGEVVE</sequence>